<dbReference type="Gene3D" id="3.40.710.10">
    <property type="entry name" value="DD-peptidase/beta-lactamase superfamily"/>
    <property type="match status" value="1"/>
</dbReference>
<evidence type="ECO:0000313" key="4">
    <source>
        <dbReference type="Proteomes" id="UP000186110"/>
    </source>
</evidence>
<evidence type="ECO:0000256" key="1">
    <source>
        <dbReference type="SAM" id="Phobius"/>
    </source>
</evidence>
<reference evidence="3 4" key="1">
    <citation type="submission" date="2017-01" db="EMBL/GenBank/DDBJ databases">
        <authorList>
            <person name="Mah S.A."/>
            <person name="Swanson W.J."/>
            <person name="Moy G.W."/>
            <person name="Vacquier V.D."/>
        </authorList>
    </citation>
    <scope>NUCLEOTIDE SEQUENCE [LARGE SCALE GENOMIC DNA]</scope>
    <source>
        <strain evidence="3 4">DSM 22694</strain>
    </source>
</reference>
<dbReference type="InterPro" id="IPR012338">
    <property type="entry name" value="Beta-lactam/transpept-like"/>
</dbReference>
<evidence type="ECO:0000259" key="2">
    <source>
        <dbReference type="Pfam" id="PF00144"/>
    </source>
</evidence>
<keyword evidence="1" id="KW-1133">Transmembrane helix</keyword>
<sequence>MAQIRGFKRVAVVAGGVVLGLPALVVGGLFYFGIPQNAAGMAAKGICSAAFVAGRPLANLMAEEVLPASPVLQAIRISIDEPNHTVTARFAGLVTRRAALLRDRGCVVGAESDPQARAYQPGIDPNRPWPAGDVAVPADQWGPGVDVGKLQQVAEAAFVGAGDPNGANARGLAVVQHGRLLLLRDAPGLAPGTPLHGWSMTKTITGMLTHKLAAEAGLPLDGPVVDAFPAGRAPAWVEDWRKDGRKDIKVSDLLYMRDGLKSTEDYNPWGSVPQMLWGANDTAAWAAAHPAEAAPGTRWRYLSATANLLAAVDRGRFDKDETYWKYPRTALFDPIGARSATLETDASGTWVGSSYMWASVSDWARLGQLVLQDGQWDGKQVLPPGWLKRASTPATAGGDGRGYGAMSWLYGNRQAGDCKAYPGVPEDMVAMGGHWGQVVAVVPSKDAVVVRMGWIHGPYDECKLLADVLSALPK</sequence>
<dbReference type="STRING" id="1484693.RS694_18645"/>
<dbReference type="InterPro" id="IPR050789">
    <property type="entry name" value="Diverse_Enzym_Activities"/>
</dbReference>
<dbReference type="PANTHER" id="PTHR43283:SF7">
    <property type="entry name" value="BETA-LACTAMASE-RELATED DOMAIN-CONTAINING PROTEIN"/>
    <property type="match status" value="1"/>
</dbReference>
<protein>
    <recommendedName>
        <fullName evidence="2">Beta-lactamase-related domain-containing protein</fullName>
    </recommendedName>
</protein>
<dbReference type="RefSeq" id="WP_029706561.1">
    <property type="nucleotide sequence ID" value="NZ_CP019239.1"/>
</dbReference>
<dbReference type="EMBL" id="CP019239">
    <property type="protein sequence ID" value="APW44340.1"/>
    <property type="molecule type" value="Genomic_DNA"/>
</dbReference>
<dbReference type="eggNOG" id="COG1680">
    <property type="taxonomic scope" value="Bacteria"/>
</dbReference>
<dbReference type="SUPFAM" id="SSF56601">
    <property type="entry name" value="beta-lactamase/transpeptidase-like"/>
    <property type="match status" value="1"/>
</dbReference>
<gene>
    <name evidence="3" type="ORF">RS694_18645</name>
</gene>
<keyword evidence="1" id="KW-0472">Membrane</keyword>
<dbReference type="Pfam" id="PF00144">
    <property type="entry name" value="Beta-lactamase"/>
    <property type="match status" value="1"/>
</dbReference>
<name>A0A1P8KE80_9BURK</name>
<dbReference type="KEGG" id="rsb:RS694_18645"/>
<feature type="domain" description="Beta-lactamase-related" evidence="2">
    <location>
        <begin position="172"/>
        <end position="452"/>
    </location>
</feature>
<dbReference type="Proteomes" id="UP000186110">
    <property type="component" value="Chromosome"/>
</dbReference>
<feature type="transmembrane region" description="Helical" evidence="1">
    <location>
        <begin position="12"/>
        <end position="34"/>
    </location>
</feature>
<keyword evidence="4" id="KW-1185">Reference proteome</keyword>
<proteinExistence type="predicted"/>
<dbReference type="PANTHER" id="PTHR43283">
    <property type="entry name" value="BETA-LACTAMASE-RELATED"/>
    <property type="match status" value="1"/>
</dbReference>
<organism evidence="3 4">
    <name type="scientific">Rhodoferax saidenbachensis</name>
    <dbReference type="NCBI Taxonomy" id="1484693"/>
    <lineage>
        <taxon>Bacteria</taxon>
        <taxon>Pseudomonadati</taxon>
        <taxon>Pseudomonadota</taxon>
        <taxon>Betaproteobacteria</taxon>
        <taxon>Burkholderiales</taxon>
        <taxon>Comamonadaceae</taxon>
        <taxon>Rhodoferax</taxon>
    </lineage>
</organism>
<dbReference type="InterPro" id="IPR001466">
    <property type="entry name" value="Beta-lactam-related"/>
</dbReference>
<dbReference type="AlphaFoldDB" id="A0A1P8KE80"/>
<accession>A0A1P8KE80</accession>
<keyword evidence="1" id="KW-0812">Transmembrane</keyword>
<evidence type="ECO:0000313" key="3">
    <source>
        <dbReference type="EMBL" id="APW44340.1"/>
    </source>
</evidence>